<proteinExistence type="predicted"/>
<comment type="caution">
    <text evidence="1">The sequence shown here is derived from an EMBL/GenBank/DDBJ whole genome shotgun (WGS) entry which is preliminary data.</text>
</comment>
<dbReference type="EMBL" id="AOIS01000047">
    <property type="protein sequence ID" value="ELZ16805.1"/>
    <property type="molecule type" value="Genomic_DNA"/>
</dbReference>
<dbReference type="AlphaFoldDB" id="M0C0R7"/>
<name>M0C0R7_9EURY</name>
<accession>M0C0R7</accession>
<protein>
    <submittedName>
        <fullName evidence="1">Uncharacterized protein</fullName>
    </submittedName>
</protein>
<evidence type="ECO:0000313" key="1">
    <source>
        <dbReference type="EMBL" id="ELZ16805.1"/>
    </source>
</evidence>
<organism evidence="1 2">
    <name type="scientific">Haloterrigena salina JCM 13891</name>
    <dbReference type="NCBI Taxonomy" id="1227488"/>
    <lineage>
        <taxon>Archaea</taxon>
        <taxon>Methanobacteriati</taxon>
        <taxon>Methanobacteriota</taxon>
        <taxon>Stenosarchaea group</taxon>
        <taxon>Halobacteria</taxon>
        <taxon>Halobacteriales</taxon>
        <taxon>Natrialbaceae</taxon>
        <taxon>Haloterrigena</taxon>
    </lineage>
</organism>
<keyword evidence="2" id="KW-1185">Reference proteome</keyword>
<gene>
    <name evidence="1" type="ORF">C477_14368</name>
</gene>
<dbReference type="Proteomes" id="UP000011657">
    <property type="component" value="Unassembled WGS sequence"/>
</dbReference>
<evidence type="ECO:0000313" key="2">
    <source>
        <dbReference type="Proteomes" id="UP000011657"/>
    </source>
</evidence>
<reference evidence="1 2" key="1">
    <citation type="journal article" date="2014" name="PLoS Genet.">
        <title>Phylogenetically driven sequencing of extremely halophilic archaea reveals strategies for static and dynamic osmo-response.</title>
        <authorList>
            <person name="Becker E.A."/>
            <person name="Seitzer P.M."/>
            <person name="Tritt A."/>
            <person name="Larsen D."/>
            <person name="Krusor M."/>
            <person name="Yao A.I."/>
            <person name="Wu D."/>
            <person name="Madern D."/>
            <person name="Eisen J.A."/>
            <person name="Darling A.E."/>
            <person name="Facciotti M.T."/>
        </authorList>
    </citation>
    <scope>NUCLEOTIDE SEQUENCE [LARGE SCALE GENOMIC DNA]</scope>
    <source>
        <strain evidence="1 2">JCM 13891</strain>
    </source>
</reference>
<dbReference type="PATRIC" id="fig|1227488.3.peg.2861"/>
<sequence length="72" mass="7905">MRLGDHPALLAGEVITLENDPGCGNERVDIFAGERDRVAPITVVESSSFLNRVESPFVPVVCPDPESKRRSR</sequence>